<dbReference type="InterPro" id="IPR016208">
    <property type="entry name" value="Ald_Oxase/xanthine_DH-like"/>
</dbReference>
<name>A0ABX4DY40_9PSED</name>
<dbReference type="PANTHER" id="PTHR11908">
    <property type="entry name" value="XANTHINE DEHYDROGENASE"/>
    <property type="match status" value="1"/>
</dbReference>
<evidence type="ECO:0000256" key="3">
    <source>
        <dbReference type="ARBA" id="ARBA00023002"/>
    </source>
</evidence>
<dbReference type="InterPro" id="IPR000674">
    <property type="entry name" value="Ald_Oxase/Xan_DH_a/b"/>
</dbReference>
<evidence type="ECO:0000256" key="1">
    <source>
        <dbReference type="ARBA" id="ARBA00006849"/>
    </source>
</evidence>
<protein>
    <submittedName>
        <fullName evidence="5">Carbon monoxide dehydrogenase</fullName>
    </submittedName>
</protein>
<dbReference type="SUPFAM" id="SSF54665">
    <property type="entry name" value="CO dehydrogenase molybdoprotein N-domain-like"/>
    <property type="match status" value="1"/>
</dbReference>
<comment type="similarity">
    <text evidence="1">Belongs to the xanthine dehydrogenase family.</text>
</comment>
<dbReference type="Pfam" id="PF02738">
    <property type="entry name" value="MoCoBD_1"/>
    <property type="match status" value="1"/>
</dbReference>
<dbReference type="Gene3D" id="3.90.1170.50">
    <property type="entry name" value="Aldehyde oxidase/xanthine dehydrogenase, a/b hammerhead"/>
    <property type="match status" value="1"/>
</dbReference>
<reference evidence="5 6" key="1">
    <citation type="submission" date="2017-06" db="EMBL/GenBank/DDBJ databases">
        <authorList>
            <person name="Furmanczyk E.M."/>
        </authorList>
    </citation>
    <scope>NUCLEOTIDE SEQUENCE [LARGE SCALE GENOMIC DNA]</scope>
    <source>
        <strain evidence="5 6">DSM 16611</strain>
    </source>
</reference>
<dbReference type="Pfam" id="PF20256">
    <property type="entry name" value="MoCoBD_2"/>
    <property type="match status" value="1"/>
</dbReference>
<keyword evidence="2" id="KW-0500">Molybdenum</keyword>
<dbReference type="SUPFAM" id="SSF56003">
    <property type="entry name" value="Molybdenum cofactor-binding domain"/>
    <property type="match status" value="1"/>
</dbReference>
<feature type="domain" description="Aldehyde oxidase/xanthine dehydrogenase a/b hammerhead" evidence="4">
    <location>
        <begin position="29"/>
        <end position="140"/>
    </location>
</feature>
<evidence type="ECO:0000313" key="5">
    <source>
        <dbReference type="EMBL" id="OXR33615.1"/>
    </source>
</evidence>
<keyword evidence="3" id="KW-0560">Oxidoreductase</keyword>
<organism evidence="5 6">
    <name type="scientific">Pseudomonas umsongensis</name>
    <dbReference type="NCBI Taxonomy" id="198618"/>
    <lineage>
        <taxon>Bacteria</taxon>
        <taxon>Pseudomonadati</taxon>
        <taxon>Pseudomonadota</taxon>
        <taxon>Gammaproteobacteria</taxon>
        <taxon>Pseudomonadales</taxon>
        <taxon>Pseudomonadaceae</taxon>
        <taxon>Pseudomonas</taxon>
    </lineage>
</organism>
<dbReference type="RefSeq" id="WP_093935786.1">
    <property type="nucleotide sequence ID" value="NZ_NIWU01000002.1"/>
</dbReference>
<dbReference type="InterPro" id="IPR046867">
    <property type="entry name" value="AldOxase/xan_DH_MoCoBD2"/>
</dbReference>
<dbReference type="PANTHER" id="PTHR11908:SF132">
    <property type="entry name" value="ALDEHYDE OXIDASE 1-RELATED"/>
    <property type="match status" value="1"/>
</dbReference>
<dbReference type="Proteomes" id="UP000215455">
    <property type="component" value="Unassembled WGS sequence"/>
</dbReference>
<evidence type="ECO:0000313" key="6">
    <source>
        <dbReference type="Proteomes" id="UP000215455"/>
    </source>
</evidence>
<dbReference type="InterPro" id="IPR008274">
    <property type="entry name" value="AldOxase/xan_DH_MoCoBD1"/>
</dbReference>
<proteinExistence type="inferred from homology"/>
<dbReference type="SMART" id="SM01008">
    <property type="entry name" value="Ald_Xan_dh_C"/>
    <property type="match status" value="1"/>
</dbReference>
<dbReference type="Pfam" id="PF01315">
    <property type="entry name" value="Ald_Xan_dh_C"/>
    <property type="match status" value="1"/>
</dbReference>
<keyword evidence="6" id="KW-1185">Reference proteome</keyword>
<dbReference type="EMBL" id="NIWU01000002">
    <property type="protein sequence ID" value="OXR33615.1"/>
    <property type="molecule type" value="Genomic_DNA"/>
</dbReference>
<accession>A0ABX4DY40</accession>
<evidence type="ECO:0000259" key="4">
    <source>
        <dbReference type="SMART" id="SM01008"/>
    </source>
</evidence>
<dbReference type="InterPro" id="IPR036856">
    <property type="entry name" value="Ald_Oxase/Xan_DH_a/b_sf"/>
</dbReference>
<gene>
    <name evidence="5" type="ORF">PSUM_16535</name>
</gene>
<comment type="caution">
    <text evidence="5">The sequence shown here is derived from an EMBL/GenBank/DDBJ whole genome shotgun (WGS) entry which is preliminary data.</text>
</comment>
<feature type="non-terminal residue" evidence="5">
    <location>
        <position position="654"/>
    </location>
</feature>
<dbReference type="InterPro" id="IPR037165">
    <property type="entry name" value="AldOxase/xan_DH_Mopterin-bd_sf"/>
</dbReference>
<sequence>MTSFQPATESQTGHIGARQARVEDAALLRGLGCYADDAAIPPGTLHAAIIRSPHAHARITSVDFSKALLMKGVHGVLVGEDVKRWALPFPVGVRQPMEHWCVAVDKVRYVGEPVAVVIAESRYLAEDAIEGVRVEYERLSPIIDPELATAEQAPILHEAVGSNVVNERHFRYGEPEQAFEQAPHKVSLKVKFPRSSCTPIECYVVLAQYERATGIYDVLANFQGPYALHTVMARALNVPGNRLRLRTPKDSGGSFGIKQGVFPYVVMMGLASRKVGAPVKWVEDRLEHLQGASSATNRVTEIEAAVEADGRITALRYDQIDDCGAYLRAPEPATFYRMHGNLTGAYAIRNLQVRNRVVLTNKTPSGLNRGFGGPQVYFALERLLQHIAVQLQLDPLDVIRRNLVPADAFPYRAAAGALLDSGNYQAGIALAVADGGLDELLKRRDQARAEGRIYGIGYAAVIEPSISNMGYITTAMTPEERRKAGPKNGAVATATINVGPLGDVSVHVSSAPQGQGHQTTVAQVVAEVLGVALESIVVNVELDTQKDAWSIASGNYSSRFAGAVAGAVYKAALKIRDRLAAIAAEQLQASPEDIRFAGGKIFVVNGGAVAPFHRIAGATHWSPGLLPEGESGGLRETAFWSPPQLVAPDDQDQV</sequence>
<dbReference type="Gene3D" id="3.30.365.10">
    <property type="entry name" value="Aldehyde oxidase/xanthine dehydrogenase, molybdopterin binding domain"/>
    <property type="match status" value="4"/>
</dbReference>
<evidence type="ECO:0000256" key="2">
    <source>
        <dbReference type="ARBA" id="ARBA00022505"/>
    </source>
</evidence>